<dbReference type="InterPro" id="IPR019593">
    <property type="entry name" value="Spore_coat_protein_Z/Y"/>
</dbReference>
<keyword evidence="2" id="KW-1185">Reference proteome</keyword>
<keyword evidence="1" id="KW-0946">Virion</keyword>
<dbReference type="OrthoDB" id="1655185at2"/>
<accession>A0A398AZD6</accession>
<gene>
    <name evidence="1" type="ORF">D1970_20175</name>
</gene>
<evidence type="ECO:0000313" key="2">
    <source>
        <dbReference type="Proteomes" id="UP000265816"/>
    </source>
</evidence>
<dbReference type="Proteomes" id="UP000265816">
    <property type="component" value="Unassembled WGS sequence"/>
</dbReference>
<evidence type="ECO:0000313" key="1">
    <source>
        <dbReference type="EMBL" id="RID82038.1"/>
    </source>
</evidence>
<dbReference type="AlphaFoldDB" id="A0A398AZD6"/>
<dbReference type="RefSeq" id="WP_119114651.1">
    <property type="nucleotide sequence ID" value="NZ_CBCSEO010000001.1"/>
</dbReference>
<name>A0A398AZD6_9BACI</name>
<sequence>MSCNSECFTNNCVCDTLLAIVEAQDKVDGPTGCTFSCDNAINELVGGVANGGFNTIPIILTCKNTCLPFVGVGGLIDPNPTPPVSGRVFEFPVSPIFRVNDVDPETCCATLELLSTEDPIVVSPSFNPDPFEILNDLTGEVLEDTGSCITVDLNCFCAVTCLSPITV</sequence>
<comment type="caution">
    <text evidence="1">The sequence shown here is derived from an EMBL/GenBank/DDBJ whole genome shotgun (WGS) entry which is preliminary data.</text>
</comment>
<dbReference type="EMBL" id="QWVT01000044">
    <property type="protein sequence ID" value="RID82038.1"/>
    <property type="molecule type" value="Genomic_DNA"/>
</dbReference>
<dbReference type="Pfam" id="PF10612">
    <property type="entry name" value="Spore-coat_CotZ"/>
    <property type="match status" value="1"/>
</dbReference>
<protein>
    <submittedName>
        <fullName evidence="1">Spore coat protein</fullName>
    </submittedName>
</protein>
<reference evidence="1 2" key="1">
    <citation type="submission" date="2018-08" db="EMBL/GenBank/DDBJ databases">
        <title>Bacillus jemisoniae sp. nov., Bacillus chryseoplanitiae sp. nov., Bacillus resnikiae sp. nov., and Bacillus frankliniae sp. nov., isolated from Viking spacecraft and associated surfaces.</title>
        <authorList>
            <person name="Seuylemezian A."/>
            <person name="Vaishampayan P."/>
        </authorList>
    </citation>
    <scope>NUCLEOTIDE SEQUENCE [LARGE SCALE GENOMIC DNA]</scope>
    <source>
        <strain evidence="1 2">JJ-247</strain>
    </source>
</reference>
<keyword evidence="1" id="KW-0167">Capsid protein</keyword>
<proteinExistence type="predicted"/>
<organism evidence="1 2">
    <name type="scientific">Mesobacillus zeae</name>
    <dbReference type="NCBI Taxonomy" id="1917180"/>
    <lineage>
        <taxon>Bacteria</taxon>
        <taxon>Bacillati</taxon>
        <taxon>Bacillota</taxon>
        <taxon>Bacilli</taxon>
        <taxon>Bacillales</taxon>
        <taxon>Bacillaceae</taxon>
        <taxon>Mesobacillus</taxon>
    </lineage>
</organism>